<dbReference type="GO" id="GO:0030424">
    <property type="term" value="C:axon"/>
    <property type="evidence" value="ECO:0007669"/>
    <property type="project" value="TreeGrafter"/>
</dbReference>
<reference evidence="11" key="3">
    <citation type="submission" date="2025-08" db="UniProtKB">
        <authorList>
            <consortium name="Ensembl"/>
        </authorList>
    </citation>
    <scope>IDENTIFICATION</scope>
    <source>
        <strain evidence="11">JP 163 A</strain>
    </source>
</reference>
<dbReference type="PROSITE" id="PS50835">
    <property type="entry name" value="IG_LIKE"/>
    <property type="match status" value="1"/>
</dbReference>
<evidence type="ECO:0000259" key="10">
    <source>
        <dbReference type="PROSITE" id="PS50835"/>
    </source>
</evidence>
<evidence type="ECO:0000313" key="12">
    <source>
        <dbReference type="Proteomes" id="UP000002852"/>
    </source>
</evidence>
<dbReference type="PANTHER" id="PTHR46841">
    <property type="entry name" value="OX-2 MEMBRANE GLYCOPROTEIN"/>
    <property type="match status" value="1"/>
</dbReference>
<feature type="signal peptide" evidence="9">
    <location>
        <begin position="1"/>
        <end position="25"/>
    </location>
</feature>
<evidence type="ECO:0000256" key="7">
    <source>
        <dbReference type="ARBA" id="ARBA00023180"/>
    </source>
</evidence>
<accession>A0A3B5Q7P1</accession>
<dbReference type="Proteomes" id="UP000002852">
    <property type="component" value="Unassembled WGS sequence"/>
</dbReference>
<sequence length="248" mass="28034">KIRQEFKYLICHCLFPALIIHVVETQHTRIAQVGEDAQLSCWFLGSNSVQEVIWEKLSGSTMRGVGSYNLLSSAKVFPPFKDKVQFAYSGLKNSSIIVKNVTEQDVGCYLYLFTSYPFRNLTAETWSLVACSATGHPAPTVTLTVYMVYYSHYNPSSKTNTNGTITVTTTALLSAVNSTLVRCSVEVDFTDPRELLVRSFLILSFGYCILYWCRIKIVKPVKNVKRNSCVLLLAFKYKRSEKKQQCLS</sequence>
<dbReference type="GO" id="GO:0016020">
    <property type="term" value="C:membrane"/>
    <property type="evidence" value="ECO:0007669"/>
    <property type="project" value="UniProtKB-SubCell"/>
</dbReference>
<dbReference type="GO" id="GO:0098632">
    <property type="term" value="F:cell-cell adhesion mediator activity"/>
    <property type="evidence" value="ECO:0007669"/>
    <property type="project" value="InterPro"/>
</dbReference>
<keyword evidence="4" id="KW-1133">Transmembrane helix</keyword>
<dbReference type="InterPro" id="IPR047164">
    <property type="entry name" value="OX2G-like"/>
</dbReference>
<dbReference type="GO" id="GO:0009986">
    <property type="term" value="C:cell surface"/>
    <property type="evidence" value="ECO:0007669"/>
    <property type="project" value="TreeGrafter"/>
</dbReference>
<dbReference type="Gene3D" id="2.60.40.10">
    <property type="entry name" value="Immunoglobulins"/>
    <property type="match status" value="1"/>
</dbReference>
<dbReference type="InterPro" id="IPR013783">
    <property type="entry name" value="Ig-like_fold"/>
</dbReference>
<dbReference type="AlphaFoldDB" id="A0A3B5Q7P1"/>
<evidence type="ECO:0000256" key="9">
    <source>
        <dbReference type="SAM" id="SignalP"/>
    </source>
</evidence>
<keyword evidence="5" id="KW-0472">Membrane</keyword>
<reference evidence="11" key="4">
    <citation type="submission" date="2025-09" db="UniProtKB">
        <authorList>
            <consortium name="Ensembl"/>
        </authorList>
    </citation>
    <scope>IDENTIFICATION</scope>
    <source>
        <strain evidence="11">JP 163 A</strain>
    </source>
</reference>
<evidence type="ECO:0000256" key="3">
    <source>
        <dbReference type="ARBA" id="ARBA00022729"/>
    </source>
</evidence>
<dbReference type="PANTHER" id="PTHR46841:SF7">
    <property type="entry name" value="IG-LIKE DOMAIN-CONTAINING PROTEIN"/>
    <property type="match status" value="1"/>
</dbReference>
<dbReference type="GO" id="GO:0150079">
    <property type="term" value="P:negative regulation of neuroinflammatory response"/>
    <property type="evidence" value="ECO:0007669"/>
    <property type="project" value="TreeGrafter"/>
</dbReference>
<proteinExistence type="predicted"/>
<dbReference type="Ensembl" id="ENSXMAT00000035048.1">
    <property type="protein sequence ID" value="ENSXMAP00000027115.1"/>
    <property type="gene ID" value="ENSXMAG00000022121.1"/>
</dbReference>
<evidence type="ECO:0000256" key="1">
    <source>
        <dbReference type="ARBA" id="ARBA00004167"/>
    </source>
</evidence>
<dbReference type="SUPFAM" id="SSF48726">
    <property type="entry name" value="Immunoglobulin"/>
    <property type="match status" value="1"/>
</dbReference>
<evidence type="ECO:0000256" key="8">
    <source>
        <dbReference type="ARBA" id="ARBA00023319"/>
    </source>
</evidence>
<evidence type="ECO:0000256" key="5">
    <source>
        <dbReference type="ARBA" id="ARBA00023136"/>
    </source>
</evidence>
<keyword evidence="3 9" id="KW-0732">Signal</keyword>
<dbReference type="Pfam" id="PF07686">
    <property type="entry name" value="V-set"/>
    <property type="match status" value="1"/>
</dbReference>
<dbReference type="GeneTree" id="ENSGT01120000271948"/>
<dbReference type="GO" id="GO:0043025">
    <property type="term" value="C:neuronal cell body"/>
    <property type="evidence" value="ECO:0007669"/>
    <property type="project" value="TreeGrafter"/>
</dbReference>
<protein>
    <recommendedName>
        <fullName evidence="10">Ig-like domain-containing protein</fullName>
    </recommendedName>
</protein>
<keyword evidence="8" id="KW-0393">Immunoglobulin domain</keyword>
<keyword evidence="6" id="KW-1015">Disulfide bond</keyword>
<evidence type="ECO:0000313" key="11">
    <source>
        <dbReference type="Ensembl" id="ENSXMAP00000027115.1"/>
    </source>
</evidence>
<dbReference type="InterPro" id="IPR007110">
    <property type="entry name" value="Ig-like_dom"/>
</dbReference>
<evidence type="ECO:0000256" key="4">
    <source>
        <dbReference type="ARBA" id="ARBA00022989"/>
    </source>
</evidence>
<evidence type="ECO:0000256" key="6">
    <source>
        <dbReference type="ARBA" id="ARBA00023157"/>
    </source>
</evidence>
<reference evidence="12" key="1">
    <citation type="submission" date="2012-01" db="EMBL/GenBank/DDBJ databases">
        <authorList>
            <person name="Walter R."/>
            <person name="Schartl M."/>
            <person name="Warren W."/>
        </authorList>
    </citation>
    <scope>NUCLEOTIDE SEQUENCE [LARGE SCALE GENOMIC DNA]</scope>
    <source>
        <strain evidence="12">JP 163 A</strain>
    </source>
</reference>
<evidence type="ECO:0000256" key="2">
    <source>
        <dbReference type="ARBA" id="ARBA00022692"/>
    </source>
</evidence>
<keyword evidence="2" id="KW-0812">Transmembrane</keyword>
<dbReference type="GO" id="GO:0034113">
    <property type="term" value="P:heterotypic cell-cell adhesion"/>
    <property type="evidence" value="ECO:0007669"/>
    <property type="project" value="TreeGrafter"/>
</dbReference>
<keyword evidence="12" id="KW-1185">Reference proteome</keyword>
<keyword evidence="7" id="KW-0325">Glycoprotein</keyword>
<comment type="subcellular location">
    <subcellularLocation>
        <location evidence="1">Membrane</location>
        <topology evidence="1">Single-pass membrane protein</topology>
    </subcellularLocation>
</comment>
<dbReference type="STRING" id="8083.ENSXMAP00000027115"/>
<feature type="chain" id="PRO_5017458442" description="Ig-like domain-containing protein" evidence="9">
    <location>
        <begin position="26"/>
        <end position="248"/>
    </location>
</feature>
<name>A0A3B5Q7P1_XIPMA</name>
<dbReference type="InParanoid" id="A0A3B5Q7P1"/>
<dbReference type="InterPro" id="IPR013106">
    <property type="entry name" value="Ig_V-set"/>
</dbReference>
<dbReference type="InterPro" id="IPR036179">
    <property type="entry name" value="Ig-like_dom_sf"/>
</dbReference>
<organism evidence="11 12">
    <name type="scientific">Xiphophorus maculatus</name>
    <name type="common">Southern platyfish</name>
    <name type="synonym">Platypoecilus maculatus</name>
    <dbReference type="NCBI Taxonomy" id="8083"/>
    <lineage>
        <taxon>Eukaryota</taxon>
        <taxon>Metazoa</taxon>
        <taxon>Chordata</taxon>
        <taxon>Craniata</taxon>
        <taxon>Vertebrata</taxon>
        <taxon>Euteleostomi</taxon>
        <taxon>Actinopterygii</taxon>
        <taxon>Neopterygii</taxon>
        <taxon>Teleostei</taxon>
        <taxon>Neoteleostei</taxon>
        <taxon>Acanthomorphata</taxon>
        <taxon>Ovalentaria</taxon>
        <taxon>Atherinomorphae</taxon>
        <taxon>Cyprinodontiformes</taxon>
        <taxon>Poeciliidae</taxon>
        <taxon>Poeciliinae</taxon>
        <taxon>Xiphophorus</taxon>
    </lineage>
</organism>
<reference evidence="12" key="2">
    <citation type="journal article" date="2013" name="Nat. Genet.">
        <title>The genome of the platyfish, Xiphophorus maculatus, provides insights into evolutionary adaptation and several complex traits.</title>
        <authorList>
            <person name="Schartl M."/>
            <person name="Walter R.B."/>
            <person name="Shen Y."/>
            <person name="Garcia T."/>
            <person name="Catchen J."/>
            <person name="Amores A."/>
            <person name="Braasch I."/>
            <person name="Chalopin D."/>
            <person name="Volff J.N."/>
            <person name="Lesch K.P."/>
            <person name="Bisazza A."/>
            <person name="Minx P."/>
            <person name="Hillier L."/>
            <person name="Wilson R.K."/>
            <person name="Fuerstenberg S."/>
            <person name="Boore J."/>
            <person name="Searle S."/>
            <person name="Postlethwait J.H."/>
            <person name="Warren W.C."/>
        </authorList>
    </citation>
    <scope>NUCLEOTIDE SEQUENCE [LARGE SCALE GENOMIC DNA]</scope>
    <source>
        <strain evidence="12">JP 163 A</strain>
    </source>
</reference>
<feature type="domain" description="Ig-like" evidence="10">
    <location>
        <begin position="16"/>
        <end position="109"/>
    </location>
</feature>